<name>A0A511QU00_9VIBR</name>
<keyword evidence="5" id="KW-0012">Acyltransferase</keyword>
<organism evidence="8 9">
    <name type="scientific">Vibrio superstes NBRC 103154</name>
    <dbReference type="NCBI Taxonomy" id="1219062"/>
    <lineage>
        <taxon>Bacteria</taxon>
        <taxon>Pseudomonadati</taxon>
        <taxon>Pseudomonadota</taxon>
        <taxon>Gammaproteobacteria</taxon>
        <taxon>Vibrionales</taxon>
        <taxon>Vibrionaceae</taxon>
        <taxon>Vibrio</taxon>
    </lineage>
</organism>
<sequence length="169" mass="18403">MGLISPRLLTSSDLTSSFSCGVESLDLWLKKQALKSHKRGSAKTYVVIDSETDVVVGYYAIAMGSVSRNIAFSALRLNSPDPIPMVVLARLAVDLKYQGKHIAVGMLKDCILRSVAAMEVVGGAGILVHALDDEAQSFYTKFGFKESSINRLVLMARISDLMKSLTFKK</sequence>
<dbReference type="Pfam" id="PF13508">
    <property type="entry name" value="Acetyltransf_7"/>
    <property type="match status" value="1"/>
</dbReference>
<dbReference type="InterPro" id="IPR000182">
    <property type="entry name" value="GNAT_dom"/>
</dbReference>
<evidence type="ECO:0000256" key="6">
    <source>
        <dbReference type="ARBA" id="ARBA00049880"/>
    </source>
</evidence>
<keyword evidence="3" id="KW-1277">Toxin-antitoxin system</keyword>
<evidence type="ECO:0000256" key="1">
    <source>
        <dbReference type="ARBA" id="ARBA00009342"/>
    </source>
</evidence>
<reference evidence="8 9" key="1">
    <citation type="submission" date="2019-07" db="EMBL/GenBank/DDBJ databases">
        <title>Whole genome shotgun sequence of Vibrio superstes NBRC 103154.</title>
        <authorList>
            <person name="Hosoyama A."/>
            <person name="Uohara A."/>
            <person name="Ohji S."/>
            <person name="Ichikawa N."/>
        </authorList>
    </citation>
    <scope>NUCLEOTIDE SEQUENCE [LARGE SCALE GENOMIC DNA]</scope>
    <source>
        <strain evidence="8 9">NBRC 103154</strain>
    </source>
</reference>
<dbReference type="PANTHER" id="PTHR36449">
    <property type="entry name" value="ACETYLTRANSFERASE-RELATED"/>
    <property type="match status" value="1"/>
</dbReference>
<comment type="similarity">
    <text evidence="1">Belongs to the acetyltransferase family. GNAT subfamily.</text>
</comment>
<evidence type="ECO:0000259" key="7">
    <source>
        <dbReference type="Pfam" id="PF13508"/>
    </source>
</evidence>
<evidence type="ECO:0000313" key="8">
    <source>
        <dbReference type="EMBL" id="GEM80834.1"/>
    </source>
</evidence>
<comment type="catalytic activity">
    <reaction evidence="6">
        <text>glycyl-tRNA(Gly) + acetyl-CoA = N-acetylglycyl-tRNA(Gly) + CoA + H(+)</text>
        <dbReference type="Rhea" id="RHEA:81867"/>
        <dbReference type="Rhea" id="RHEA-COMP:9683"/>
        <dbReference type="Rhea" id="RHEA-COMP:19766"/>
        <dbReference type="ChEBI" id="CHEBI:15378"/>
        <dbReference type="ChEBI" id="CHEBI:57287"/>
        <dbReference type="ChEBI" id="CHEBI:57288"/>
        <dbReference type="ChEBI" id="CHEBI:78522"/>
        <dbReference type="ChEBI" id="CHEBI:232036"/>
    </reaction>
</comment>
<protein>
    <submittedName>
        <fullName evidence="8">N-acetyltransferase GCN5</fullName>
    </submittedName>
</protein>
<dbReference type="AlphaFoldDB" id="A0A511QU00"/>
<dbReference type="SUPFAM" id="SSF55729">
    <property type="entry name" value="Acyl-CoA N-acyltransferases (Nat)"/>
    <property type="match status" value="1"/>
</dbReference>
<dbReference type="EMBL" id="BJXK01000014">
    <property type="protein sequence ID" value="GEM80834.1"/>
    <property type="molecule type" value="Genomic_DNA"/>
</dbReference>
<proteinExistence type="inferred from homology"/>
<dbReference type="InterPro" id="IPR016181">
    <property type="entry name" value="Acyl_CoA_acyltransferase"/>
</dbReference>
<evidence type="ECO:0000256" key="4">
    <source>
        <dbReference type="ARBA" id="ARBA00022679"/>
    </source>
</evidence>
<evidence type="ECO:0000256" key="3">
    <source>
        <dbReference type="ARBA" id="ARBA00022649"/>
    </source>
</evidence>
<feature type="domain" description="N-acetyltransferase" evidence="7">
    <location>
        <begin position="46"/>
        <end position="146"/>
    </location>
</feature>
<dbReference type="Proteomes" id="UP000321113">
    <property type="component" value="Unassembled WGS sequence"/>
</dbReference>
<keyword evidence="9" id="KW-1185">Reference proteome</keyword>
<gene>
    <name evidence="8" type="ORF">VSU01S_30790</name>
</gene>
<dbReference type="PANTHER" id="PTHR36449:SF1">
    <property type="entry name" value="ACETYLTRANSFERASE"/>
    <property type="match status" value="1"/>
</dbReference>
<evidence type="ECO:0000256" key="2">
    <source>
        <dbReference type="ARBA" id="ARBA00022491"/>
    </source>
</evidence>
<evidence type="ECO:0000313" key="9">
    <source>
        <dbReference type="Proteomes" id="UP000321113"/>
    </source>
</evidence>
<evidence type="ECO:0000256" key="5">
    <source>
        <dbReference type="ARBA" id="ARBA00023315"/>
    </source>
</evidence>
<dbReference type="GO" id="GO:0016747">
    <property type="term" value="F:acyltransferase activity, transferring groups other than amino-acyl groups"/>
    <property type="evidence" value="ECO:0007669"/>
    <property type="project" value="InterPro"/>
</dbReference>
<keyword evidence="4 8" id="KW-0808">Transferase</keyword>
<accession>A0A511QU00</accession>
<dbReference type="OrthoDB" id="9799147at2"/>
<keyword evidence="2" id="KW-0678">Repressor</keyword>
<comment type="caution">
    <text evidence="8">The sequence shown here is derived from an EMBL/GenBank/DDBJ whole genome shotgun (WGS) entry which is preliminary data.</text>
</comment>
<dbReference type="RefSeq" id="WP_119008200.1">
    <property type="nucleotide sequence ID" value="NZ_BJXK01000014.1"/>
</dbReference>
<dbReference type="Gene3D" id="3.40.630.30">
    <property type="match status" value="1"/>
</dbReference>